<keyword evidence="2" id="KW-1133">Transmembrane helix</keyword>
<dbReference type="InterPro" id="IPR051829">
    <property type="entry name" value="Multiheme_Cytochr_ET"/>
</dbReference>
<feature type="chain" id="PRO_5024279187" evidence="3">
    <location>
        <begin position="31"/>
        <end position="541"/>
    </location>
</feature>
<dbReference type="PIRSF" id="PIRSF039014">
    <property type="entry name" value="OTR_cyc"/>
    <property type="match status" value="1"/>
</dbReference>
<feature type="domain" description="Cytochrome c7-like" evidence="4">
    <location>
        <begin position="231"/>
        <end position="308"/>
    </location>
</feature>
<dbReference type="Pfam" id="PF14522">
    <property type="entry name" value="Cytochrome_C7"/>
    <property type="match status" value="1"/>
</dbReference>
<dbReference type="PANTHER" id="PTHR35038">
    <property type="entry name" value="DISSIMILATORY SULFITE REDUCTASE SIRA"/>
    <property type="match status" value="1"/>
</dbReference>
<dbReference type="OrthoDB" id="9788513at2"/>
<keyword evidence="1 3" id="KW-0732">Signal</keyword>
<dbReference type="SUPFAM" id="SSF48695">
    <property type="entry name" value="Multiheme cytochromes"/>
    <property type="match status" value="1"/>
</dbReference>
<feature type="transmembrane region" description="Helical" evidence="2">
    <location>
        <begin position="511"/>
        <end position="529"/>
    </location>
</feature>
<evidence type="ECO:0000313" key="5">
    <source>
        <dbReference type="EMBL" id="BBO71214.1"/>
    </source>
</evidence>
<sequence length="541" mass="60153">MKSTKMSPRIVPGTLLLFMLAFLCAPAAFSATEERAPGRTMADQATKEKKLWITTDHTRIEALQKDFRSGQDVTRACLSCHTEAAEQFHKTIHWTWEAYETENGSVHGKGGDSINNFCISANNMQDKGCLSCHPGWGNQTEAVNCLNCHGQNIINWEESFEDLEAFDGSGDPEEQEIADEIRGTIQAAVQSVVRPERQNCGSCHFKGGGGDGVKHGDLDTSLTRPNKALDVHMDADGRNFTCTRCHTTTMHNIDGRVYTRPAATDRKSLIEDDLTTKITCESCHSSTPHKADSKANDHTDKVACQSCHIPEFARVNPTKMSWDWSQSGKLKDGKPYKTKDEFGKHDYLSIKGQMKWAKSVQPEYFWYNGSISSTTARDPIDPGKVVRVSHPVGSRDDENARISPFKVHRGRQPYDKVHKTLLAPMLSGPDGYWKTLDWNHALTVGNATLDIPFSGEFDFVDTTYVFPITHMVAPKENVVACNECHTGDDSRLANLAGFYMPGRDKFQLLDSLGWILVLGHLLGVAVHGLTRMFTNGRKEGN</sequence>
<dbReference type="KEGG" id="dalk:DSCA_51440"/>
<evidence type="ECO:0000259" key="4">
    <source>
        <dbReference type="Pfam" id="PF14522"/>
    </source>
</evidence>
<evidence type="ECO:0000313" key="6">
    <source>
        <dbReference type="Proteomes" id="UP000427906"/>
    </source>
</evidence>
<evidence type="ECO:0000256" key="2">
    <source>
        <dbReference type="SAM" id="Phobius"/>
    </source>
</evidence>
<dbReference type="Pfam" id="PF11783">
    <property type="entry name" value="Cytochrome_cB"/>
    <property type="match status" value="1"/>
</dbReference>
<keyword evidence="2" id="KW-0812">Transmembrane</keyword>
<dbReference type="InterPro" id="IPR036280">
    <property type="entry name" value="Multihaem_cyt_sf"/>
</dbReference>
<keyword evidence="2" id="KW-0472">Membrane</keyword>
<proteinExistence type="predicted"/>
<dbReference type="InterPro" id="IPR029467">
    <property type="entry name" value="Cyt_c7-like"/>
</dbReference>
<keyword evidence="6" id="KW-1185">Reference proteome</keyword>
<dbReference type="GO" id="GO:0016491">
    <property type="term" value="F:oxidoreductase activity"/>
    <property type="evidence" value="ECO:0007669"/>
    <property type="project" value="TreeGrafter"/>
</dbReference>
<dbReference type="Gene3D" id="1.10.1130.10">
    <property type="entry name" value="Flavocytochrome C3, Chain A"/>
    <property type="match status" value="1"/>
</dbReference>
<dbReference type="RefSeq" id="WP_155319081.1">
    <property type="nucleotide sequence ID" value="NZ_AP021874.1"/>
</dbReference>
<accession>A0A5K7YY32</accession>
<dbReference type="Proteomes" id="UP000427906">
    <property type="component" value="Chromosome"/>
</dbReference>
<protein>
    <submittedName>
        <fullName evidence="5">Cytochrome c</fullName>
    </submittedName>
</protein>
<dbReference type="PANTHER" id="PTHR35038:SF5">
    <property type="entry name" value="CYTOCHROME C-TYPE PROTEIN NRFB"/>
    <property type="match status" value="1"/>
</dbReference>
<gene>
    <name evidence="5" type="ORF">DSCA_51440</name>
</gene>
<evidence type="ECO:0000256" key="1">
    <source>
        <dbReference type="ARBA" id="ARBA00022729"/>
    </source>
</evidence>
<evidence type="ECO:0000256" key="3">
    <source>
        <dbReference type="SAM" id="SignalP"/>
    </source>
</evidence>
<dbReference type="NCBIfam" id="TIGR04315">
    <property type="entry name" value="octaheme_Shew"/>
    <property type="match status" value="1"/>
</dbReference>
<reference evidence="5 6" key="1">
    <citation type="submission" date="2019-11" db="EMBL/GenBank/DDBJ databases">
        <title>Comparative genomics of hydrocarbon-degrading Desulfosarcina strains.</title>
        <authorList>
            <person name="Watanabe M."/>
            <person name="Kojima H."/>
            <person name="Fukui M."/>
        </authorList>
    </citation>
    <scope>NUCLEOTIDE SEQUENCE [LARGE SCALE GENOMIC DNA]</scope>
    <source>
        <strain evidence="5 6">PL12</strain>
    </source>
</reference>
<dbReference type="InterPro" id="IPR024673">
    <property type="entry name" value="Octahem_Cyt_c"/>
</dbReference>
<organism evidence="5 6">
    <name type="scientific">Desulfosarcina alkanivorans</name>
    <dbReference type="NCBI Taxonomy" id="571177"/>
    <lineage>
        <taxon>Bacteria</taxon>
        <taxon>Pseudomonadati</taxon>
        <taxon>Thermodesulfobacteriota</taxon>
        <taxon>Desulfobacteria</taxon>
        <taxon>Desulfobacterales</taxon>
        <taxon>Desulfosarcinaceae</taxon>
        <taxon>Desulfosarcina</taxon>
    </lineage>
</organism>
<dbReference type="EMBL" id="AP021874">
    <property type="protein sequence ID" value="BBO71214.1"/>
    <property type="molecule type" value="Genomic_DNA"/>
</dbReference>
<feature type="signal peptide" evidence="3">
    <location>
        <begin position="1"/>
        <end position="30"/>
    </location>
</feature>
<dbReference type="AlphaFoldDB" id="A0A5K7YY32"/>
<name>A0A5K7YY32_9BACT</name>